<keyword evidence="1" id="KW-0472">Membrane</keyword>
<organism evidence="2 3">
    <name type="scientific">Cellulomonas aerilata</name>
    <dbReference type="NCBI Taxonomy" id="515326"/>
    <lineage>
        <taxon>Bacteria</taxon>
        <taxon>Bacillati</taxon>
        <taxon>Actinomycetota</taxon>
        <taxon>Actinomycetes</taxon>
        <taxon>Micrococcales</taxon>
        <taxon>Cellulomonadaceae</taxon>
        <taxon>Cellulomonas</taxon>
    </lineage>
</organism>
<keyword evidence="3" id="KW-1185">Reference proteome</keyword>
<keyword evidence="1" id="KW-1133">Transmembrane helix</keyword>
<reference evidence="2 3" key="1">
    <citation type="submission" date="2019-07" db="EMBL/GenBank/DDBJ databases">
        <title>Whole genome shotgun sequence of Cellulomonas aerilata NBRC 106308.</title>
        <authorList>
            <person name="Hosoyama A."/>
            <person name="Uohara A."/>
            <person name="Ohji S."/>
            <person name="Ichikawa N."/>
        </authorList>
    </citation>
    <scope>NUCLEOTIDE SEQUENCE [LARGE SCALE GENOMIC DNA]</scope>
    <source>
        <strain evidence="2 3">NBRC 106308</strain>
    </source>
</reference>
<protein>
    <submittedName>
        <fullName evidence="2">Uncharacterized protein</fullName>
    </submittedName>
</protein>
<evidence type="ECO:0000256" key="1">
    <source>
        <dbReference type="SAM" id="Phobius"/>
    </source>
</evidence>
<dbReference type="RefSeq" id="WP_146898607.1">
    <property type="nucleotide sequence ID" value="NZ_BAAARM010000001.1"/>
</dbReference>
<evidence type="ECO:0000313" key="3">
    <source>
        <dbReference type="Proteomes" id="UP000321181"/>
    </source>
</evidence>
<gene>
    <name evidence="2" type="ORF">CAE01nite_01850</name>
</gene>
<feature type="transmembrane region" description="Helical" evidence="1">
    <location>
        <begin position="34"/>
        <end position="52"/>
    </location>
</feature>
<comment type="caution">
    <text evidence="2">The sequence shown here is derived from an EMBL/GenBank/DDBJ whole genome shotgun (WGS) entry which is preliminary data.</text>
</comment>
<dbReference type="AlphaFoldDB" id="A0A512D859"/>
<dbReference type="EMBL" id="BJYY01000001">
    <property type="protein sequence ID" value="GEO32460.1"/>
    <property type="molecule type" value="Genomic_DNA"/>
</dbReference>
<keyword evidence="1" id="KW-0812">Transmembrane</keyword>
<sequence>MRRSDGTLRTLPTLVLAVLVNIALDVAFDLPMLVRWSIALIVVLVPVALIEAHRRRAGADRTSAPVAGRES</sequence>
<dbReference type="Proteomes" id="UP000321181">
    <property type="component" value="Unassembled WGS sequence"/>
</dbReference>
<accession>A0A512D859</accession>
<proteinExistence type="predicted"/>
<dbReference type="OrthoDB" id="9998533at2"/>
<name>A0A512D859_9CELL</name>
<feature type="transmembrane region" description="Helical" evidence="1">
    <location>
        <begin position="7"/>
        <end position="28"/>
    </location>
</feature>
<evidence type="ECO:0000313" key="2">
    <source>
        <dbReference type="EMBL" id="GEO32460.1"/>
    </source>
</evidence>